<dbReference type="SMART" id="SM00388">
    <property type="entry name" value="HisKA"/>
    <property type="match status" value="1"/>
</dbReference>
<dbReference type="InterPro" id="IPR005467">
    <property type="entry name" value="His_kinase_dom"/>
</dbReference>
<dbReference type="InterPro" id="IPR050736">
    <property type="entry name" value="Sensor_HK_Regulatory"/>
</dbReference>
<dbReference type="SUPFAM" id="SSF55874">
    <property type="entry name" value="ATPase domain of HSP90 chaperone/DNA topoisomerase II/histidine kinase"/>
    <property type="match status" value="1"/>
</dbReference>
<dbReference type="PRINTS" id="PR00344">
    <property type="entry name" value="BCTRLSENSOR"/>
</dbReference>
<dbReference type="Gene3D" id="3.30.565.10">
    <property type="entry name" value="Histidine kinase-like ATPase, C-terminal domain"/>
    <property type="match status" value="1"/>
</dbReference>
<gene>
    <name evidence="8" type="ORF">MKQ68_09750</name>
</gene>
<reference evidence="8" key="1">
    <citation type="submission" date="2022-10" db="EMBL/GenBank/DDBJ databases">
        <title>Chitinophaga sp. nov., isolated from soil.</title>
        <authorList>
            <person name="Jeon C.O."/>
        </authorList>
    </citation>
    <scope>NUCLEOTIDE SEQUENCE</scope>
    <source>
        <strain evidence="8">R8</strain>
    </source>
</reference>
<evidence type="ECO:0000256" key="5">
    <source>
        <dbReference type="ARBA" id="ARBA00022777"/>
    </source>
</evidence>
<evidence type="ECO:0000256" key="3">
    <source>
        <dbReference type="ARBA" id="ARBA00022553"/>
    </source>
</evidence>
<dbReference type="InterPro" id="IPR036890">
    <property type="entry name" value="HATPase_C_sf"/>
</dbReference>
<dbReference type="PANTHER" id="PTHR43711:SF26">
    <property type="entry name" value="SENSOR HISTIDINE KINASE RCSC"/>
    <property type="match status" value="1"/>
</dbReference>
<dbReference type="InterPro" id="IPR003594">
    <property type="entry name" value="HATPase_dom"/>
</dbReference>
<dbReference type="PANTHER" id="PTHR43711">
    <property type="entry name" value="TWO-COMPONENT HISTIDINE KINASE"/>
    <property type="match status" value="1"/>
</dbReference>
<evidence type="ECO:0000256" key="4">
    <source>
        <dbReference type="ARBA" id="ARBA00022679"/>
    </source>
</evidence>
<accession>A0ABY6J7B8</accession>
<protein>
    <recommendedName>
        <fullName evidence="2">histidine kinase</fullName>
        <ecNumber evidence="2">2.7.13.3</ecNumber>
    </recommendedName>
</protein>
<keyword evidence="6" id="KW-0902">Two-component regulatory system</keyword>
<dbReference type="EMBL" id="CP107006">
    <property type="protein sequence ID" value="UYQ95380.1"/>
    <property type="molecule type" value="Genomic_DNA"/>
</dbReference>
<evidence type="ECO:0000256" key="6">
    <source>
        <dbReference type="ARBA" id="ARBA00023012"/>
    </source>
</evidence>
<keyword evidence="5 8" id="KW-0418">Kinase</keyword>
<dbReference type="Proteomes" id="UP001162741">
    <property type="component" value="Chromosome"/>
</dbReference>
<feature type="domain" description="Histidine kinase" evidence="7">
    <location>
        <begin position="168"/>
        <end position="384"/>
    </location>
</feature>
<dbReference type="InterPro" id="IPR003661">
    <property type="entry name" value="HisK_dim/P_dom"/>
</dbReference>
<dbReference type="GO" id="GO:0016301">
    <property type="term" value="F:kinase activity"/>
    <property type="evidence" value="ECO:0007669"/>
    <property type="project" value="UniProtKB-KW"/>
</dbReference>
<evidence type="ECO:0000256" key="1">
    <source>
        <dbReference type="ARBA" id="ARBA00000085"/>
    </source>
</evidence>
<comment type="catalytic activity">
    <reaction evidence="1">
        <text>ATP + protein L-histidine = ADP + protein N-phospho-L-histidine.</text>
        <dbReference type="EC" id="2.7.13.3"/>
    </reaction>
</comment>
<dbReference type="InterPro" id="IPR036097">
    <property type="entry name" value="HisK_dim/P_sf"/>
</dbReference>
<proteinExistence type="predicted"/>
<keyword evidence="4" id="KW-0808">Transferase</keyword>
<dbReference type="SUPFAM" id="SSF47384">
    <property type="entry name" value="Homodimeric domain of signal transducing histidine kinase"/>
    <property type="match status" value="1"/>
</dbReference>
<keyword evidence="9" id="KW-1185">Reference proteome</keyword>
<dbReference type="Gene3D" id="1.10.287.130">
    <property type="match status" value="1"/>
</dbReference>
<dbReference type="CDD" id="cd00075">
    <property type="entry name" value="HATPase"/>
    <property type="match status" value="1"/>
</dbReference>
<dbReference type="Pfam" id="PF02518">
    <property type="entry name" value="HATPase_c"/>
    <property type="match status" value="1"/>
</dbReference>
<keyword evidence="3" id="KW-0597">Phosphoprotein</keyword>
<organism evidence="8 9">
    <name type="scientific">Chitinophaga horti</name>
    <dbReference type="NCBI Taxonomy" id="2920382"/>
    <lineage>
        <taxon>Bacteria</taxon>
        <taxon>Pseudomonadati</taxon>
        <taxon>Bacteroidota</taxon>
        <taxon>Chitinophagia</taxon>
        <taxon>Chitinophagales</taxon>
        <taxon>Chitinophagaceae</taxon>
        <taxon>Chitinophaga</taxon>
    </lineage>
</organism>
<evidence type="ECO:0000259" key="7">
    <source>
        <dbReference type="PROSITE" id="PS50109"/>
    </source>
</evidence>
<dbReference type="PROSITE" id="PS50109">
    <property type="entry name" value="HIS_KIN"/>
    <property type="match status" value="1"/>
</dbReference>
<sequence length="386" mass="42689">MYYLKTAPDESFMLSFFTAAMEKLPALAAVRDAVGGKLVFLNEKGAAMLGVDSIEAAEALLEKNNIPGKGALNILPSGLRKWENASGELFYSNFEYATMQHDGRDYELIRLSAPLADPGNSELEQLVQQRTTQLQAALEAMQSSRDALNAALGKEKDLGELKSRFVSMASHEFRTPLSTILSSAYLAKQYDGPDGQDKRHKHLQRIVTSVNFLTDILNDFLSLGKIEEGKVVVKPVLFDVREQVGNMIQEAQGIVKAHQEIVYKHDGWPDVMLDPTLLRHIVLNLIGNAIKFSTKEQSVIEVITHTDSFGLTLKVRDNGIGMSPEDQAHLFERFFRGANVSNIQGTGLGLHIVAKYTELMKGLISCESQLDVGTTFTIIFPPISEF</sequence>
<evidence type="ECO:0000256" key="2">
    <source>
        <dbReference type="ARBA" id="ARBA00012438"/>
    </source>
</evidence>
<evidence type="ECO:0000313" key="9">
    <source>
        <dbReference type="Proteomes" id="UP001162741"/>
    </source>
</evidence>
<dbReference type="SMART" id="SM00387">
    <property type="entry name" value="HATPase_c"/>
    <property type="match status" value="1"/>
</dbReference>
<name>A0ABY6J7B8_9BACT</name>
<evidence type="ECO:0000313" key="8">
    <source>
        <dbReference type="EMBL" id="UYQ95380.1"/>
    </source>
</evidence>
<dbReference type="Pfam" id="PF00512">
    <property type="entry name" value="HisKA"/>
    <property type="match status" value="1"/>
</dbReference>
<dbReference type="CDD" id="cd00082">
    <property type="entry name" value="HisKA"/>
    <property type="match status" value="1"/>
</dbReference>
<dbReference type="RefSeq" id="WP_264283125.1">
    <property type="nucleotide sequence ID" value="NZ_CP107006.1"/>
</dbReference>
<dbReference type="EC" id="2.7.13.3" evidence="2"/>
<dbReference type="InterPro" id="IPR004358">
    <property type="entry name" value="Sig_transdc_His_kin-like_C"/>
</dbReference>